<feature type="compositionally biased region" description="Acidic residues" evidence="1">
    <location>
        <begin position="87"/>
        <end position="103"/>
    </location>
</feature>
<organism evidence="3 4">
    <name type="scientific">Sanghuangporus baumii</name>
    <name type="common">Phellinus baumii</name>
    <dbReference type="NCBI Taxonomy" id="108892"/>
    <lineage>
        <taxon>Eukaryota</taxon>
        <taxon>Fungi</taxon>
        <taxon>Dikarya</taxon>
        <taxon>Basidiomycota</taxon>
        <taxon>Agaricomycotina</taxon>
        <taxon>Agaricomycetes</taxon>
        <taxon>Hymenochaetales</taxon>
        <taxon>Hymenochaetaceae</taxon>
        <taxon>Sanghuangporus</taxon>
    </lineage>
</organism>
<feature type="compositionally biased region" description="Gly residues" evidence="1">
    <location>
        <begin position="291"/>
        <end position="301"/>
    </location>
</feature>
<reference evidence="3" key="1">
    <citation type="submission" date="2016-06" db="EMBL/GenBank/DDBJ databases">
        <title>Draft Genome sequence of the fungus Inonotus baumii.</title>
        <authorList>
            <person name="Zhu H."/>
            <person name="Lin W."/>
        </authorList>
    </citation>
    <scope>NUCLEOTIDE SEQUENCE</scope>
    <source>
        <strain evidence="3">821</strain>
    </source>
</reference>
<dbReference type="PROSITE" id="PS51673">
    <property type="entry name" value="SUZ"/>
    <property type="match status" value="1"/>
</dbReference>
<feature type="compositionally biased region" description="Polar residues" evidence="1">
    <location>
        <begin position="114"/>
        <end position="123"/>
    </location>
</feature>
<feature type="compositionally biased region" description="Low complexity" evidence="1">
    <location>
        <begin position="157"/>
        <end position="170"/>
    </location>
</feature>
<dbReference type="PANTHER" id="PTHR31796">
    <property type="entry name" value="SUZ DOMAIN-CONTAINING PROTEIN 1"/>
    <property type="match status" value="1"/>
</dbReference>
<dbReference type="InterPro" id="IPR024771">
    <property type="entry name" value="SUZ"/>
</dbReference>
<dbReference type="Proteomes" id="UP000757232">
    <property type="component" value="Unassembled WGS sequence"/>
</dbReference>
<feature type="region of interest" description="Disordered" evidence="1">
    <location>
        <begin position="46"/>
        <end position="323"/>
    </location>
</feature>
<dbReference type="PANTHER" id="PTHR31796:SF2">
    <property type="entry name" value="SUZ DOMAIN-CONTAINING PROTEIN 1"/>
    <property type="match status" value="1"/>
</dbReference>
<feature type="compositionally biased region" description="Basic residues" evidence="1">
    <location>
        <begin position="71"/>
        <end position="82"/>
    </location>
</feature>
<evidence type="ECO:0000313" key="4">
    <source>
        <dbReference type="Proteomes" id="UP000757232"/>
    </source>
</evidence>
<accession>A0A9Q5I0E9</accession>
<protein>
    <recommendedName>
        <fullName evidence="2">SUZ domain-containing protein</fullName>
    </recommendedName>
</protein>
<feature type="compositionally biased region" description="Low complexity" evidence="1">
    <location>
        <begin position="259"/>
        <end position="278"/>
    </location>
</feature>
<feature type="compositionally biased region" description="Basic and acidic residues" evidence="1">
    <location>
        <begin position="205"/>
        <end position="215"/>
    </location>
</feature>
<feature type="compositionally biased region" description="Polar residues" evidence="1">
    <location>
        <begin position="61"/>
        <end position="70"/>
    </location>
</feature>
<feature type="domain" description="SUZ" evidence="2">
    <location>
        <begin position="124"/>
        <end position="196"/>
    </location>
</feature>
<dbReference type="Pfam" id="PF12752">
    <property type="entry name" value="SUZ"/>
    <property type="match status" value="1"/>
</dbReference>
<keyword evidence="4" id="KW-1185">Reference proteome</keyword>
<proteinExistence type="predicted"/>
<gene>
    <name evidence="3" type="ORF">A7U60_g3681</name>
</gene>
<dbReference type="InterPro" id="IPR039228">
    <property type="entry name" value="SZRD1"/>
</dbReference>
<feature type="compositionally biased region" description="Low complexity" evidence="1">
    <location>
        <begin position="237"/>
        <end position="250"/>
    </location>
</feature>
<evidence type="ECO:0000256" key="1">
    <source>
        <dbReference type="SAM" id="MobiDB-lite"/>
    </source>
</evidence>
<sequence length="323" mass="33992">MCTAQYVHFGSRPALGPFHLSSYLTDFLALLPPSGGLSIYMSSTTNASNDNGSSNGDPWSYSRNTNQISSRTRKIRVPKIAKHVPDAWDDDDDDEGEEEEKEEDMSRPRVDNRTLWNDANTRQPMPEVILRTSSTSASAAPPPEVLQQPMRILKRPSASSSVTSVNTTGSANGGTTLRDREAAYEAARARIFGRGQDGESGVGDAELRETQERLKAVALGLKAGSPAPSPSPNPFRTSSMTGVTTTPTTSILRDPHGPPSSSSSSTNGSTPPTSDTSTQMASRGFEKRRGSAGGSASGHGSGKTSKPSNTGSSSPASASSLKS</sequence>
<comment type="caution">
    <text evidence="3">The sequence shown here is derived from an EMBL/GenBank/DDBJ whole genome shotgun (WGS) entry which is preliminary data.</text>
</comment>
<evidence type="ECO:0000313" key="3">
    <source>
        <dbReference type="EMBL" id="OCB89195.1"/>
    </source>
</evidence>
<dbReference type="EMBL" id="LNZH02000163">
    <property type="protein sequence ID" value="OCB89195.1"/>
    <property type="molecule type" value="Genomic_DNA"/>
</dbReference>
<dbReference type="OrthoDB" id="5373615at2759"/>
<feature type="compositionally biased region" description="Low complexity" evidence="1">
    <location>
        <begin position="302"/>
        <end position="323"/>
    </location>
</feature>
<feature type="compositionally biased region" description="Low complexity" evidence="1">
    <location>
        <begin position="46"/>
        <end position="57"/>
    </location>
</feature>
<evidence type="ECO:0000259" key="2">
    <source>
        <dbReference type="PROSITE" id="PS51673"/>
    </source>
</evidence>
<dbReference type="AlphaFoldDB" id="A0A9Q5I0E9"/>
<name>A0A9Q5I0E9_SANBA</name>